<dbReference type="InterPro" id="IPR005471">
    <property type="entry name" value="Tscrpt_reg_IclR_N"/>
</dbReference>
<evidence type="ECO:0000313" key="6">
    <source>
        <dbReference type="EMBL" id="RIV39206.1"/>
    </source>
</evidence>
<dbReference type="Gene3D" id="3.30.450.40">
    <property type="match status" value="1"/>
</dbReference>
<dbReference type="EMBL" id="QXEC01000007">
    <property type="protein sequence ID" value="RIV39206.1"/>
    <property type="molecule type" value="Genomic_DNA"/>
</dbReference>
<feature type="domain" description="IclR-ED" evidence="5">
    <location>
        <begin position="100"/>
        <end position="278"/>
    </location>
</feature>
<dbReference type="InterPro" id="IPR029016">
    <property type="entry name" value="GAF-like_dom_sf"/>
</dbReference>
<dbReference type="Gene3D" id="1.10.10.10">
    <property type="entry name" value="Winged helix-like DNA-binding domain superfamily/Winged helix DNA-binding domain"/>
    <property type="match status" value="1"/>
</dbReference>
<dbReference type="GO" id="GO:0045892">
    <property type="term" value="P:negative regulation of DNA-templated transcription"/>
    <property type="evidence" value="ECO:0007669"/>
    <property type="project" value="TreeGrafter"/>
</dbReference>
<dbReference type="GO" id="GO:0003700">
    <property type="term" value="F:DNA-binding transcription factor activity"/>
    <property type="evidence" value="ECO:0007669"/>
    <property type="project" value="TreeGrafter"/>
</dbReference>
<dbReference type="PROSITE" id="PS51077">
    <property type="entry name" value="HTH_ICLR"/>
    <property type="match status" value="1"/>
</dbReference>
<dbReference type="InterPro" id="IPR036390">
    <property type="entry name" value="WH_DNA-bd_sf"/>
</dbReference>
<dbReference type="Pfam" id="PF01614">
    <property type="entry name" value="IclR_C"/>
    <property type="match status" value="1"/>
</dbReference>
<evidence type="ECO:0000259" key="4">
    <source>
        <dbReference type="PROSITE" id="PS51077"/>
    </source>
</evidence>
<accession>A0A418MWQ2</accession>
<reference evidence="6 7" key="1">
    <citation type="submission" date="2018-08" db="EMBL/GenBank/DDBJ databases">
        <title>Jishengella sp. nov., isolated from a root of Azadirachta indica A. Juss. var. siamensis Valenton.</title>
        <authorList>
            <person name="Kuncharoen N."/>
            <person name="Tanasupawat S."/>
            <person name="Kudo T."/>
            <person name="Ohkuma M."/>
        </authorList>
    </citation>
    <scope>NUCLEOTIDE SEQUENCE [LARGE SCALE GENOMIC DNA]</scope>
    <source>
        <strain evidence="6 7">AZ1-13</strain>
    </source>
</reference>
<dbReference type="InterPro" id="IPR050707">
    <property type="entry name" value="HTH_MetabolicPath_Reg"/>
</dbReference>
<proteinExistence type="predicted"/>
<dbReference type="SUPFAM" id="SSF46785">
    <property type="entry name" value="Winged helix' DNA-binding domain"/>
    <property type="match status" value="1"/>
</dbReference>
<dbReference type="InterPro" id="IPR036388">
    <property type="entry name" value="WH-like_DNA-bd_sf"/>
</dbReference>
<dbReference type="GO" id="GO:0003677">
    <property type="term" value="F:DNA binding"/>
    <property type="evidence" value="ECO:0007669"/>
    <property type="project" value="UniProtKB-KW"/>
</dbReference>
<evidence type="ECO:0000313" key="7">
    <source>
        <dbReference type="Proteomes" id="UP000283832"/>
    </source>
</evidence>
<comment type="caution">
    <text evidence="6">The sequence shown here is derived from an EMBL/GenBank/DDBJ whole genome shotgun (WGS) entry which is preliminary data.</text>
</comment>
<organism evidence="6 7">
    <name type="scientific">Micromonospora radicis</name>
    <dbReference type="NCBI Taxonomy" id="1894971"/>
    <lineage>
        <taxon>Bacteria</taxon>
        <taxon>Bacillati</taxon>
        <taxon>Actinomycetota</taxon>
        <taxon>Actinomycetes</taxon>
        <taxon>Micromonosporales</taxon>
        <taxon>Micromonosporaceae</taxon>
        <taxon>Micromonospora</taxon>
    </lineage>
</organism>
<dbReference type="SUPFAM" id="SSF55781">
    <property type="entry name" value="GAF domain-like"/>
    <property type="match status" value="1"/>
</dbReference>
<protein>
    <submittedName>
        <fullName evidence="6">IclR family transcriptional regulator</fullName>
    </submittedName>
</protein>
<sequence length="294" mass="31780">MNHAAWVATHPPQEPSMTDIAPSDPLAEALAEVQNTPDKSVMGRGLMIIEALSRAGRPLSLATLAKVTQLPKSTVHRMASQLADLGLLDRTETGFSLGLRVFEWGSQAARQRDLRRVAIPFLSDLYTRLRETIHLGVLDGRDVVYVEKLEGHTAVRCPTTVGGRRPAHSTALGKAMLAFTPGGIEAVCRQPLPLQTSHTVIAPGLLYRQLLKVRETHVSIEIEEAFVGVACVAAPILYPDGTAAGAVSITSPALRFQPRHTAPVARETARRISAKLAEVVAERRDAELSTGEHH</sequence>
<dbReference type="PROSITE" id="PS51078">
    <property type="entry name" value="ICLR_ED"/>
    <property type="match status" value="1"/>
</dbReference>
<evidence type="ECO:0000256" key="3">
    <source>
        <dbReference type="ARBA" id="ARBA00023163"/>
    </source>
</evidence>
<evidence type="ECO:0000259" key="5">
    <source>
        <dbReference type="PROSITE" id="PS51078"/>
    </source>
</evidence>
<dbReference type="PANTHER" id="PTHR30136:SF24">
    <property type="entry name" value="HTH-TYPE TRANSCRIPTIONAL REPRESSOR ALLR"/>
    <property type="match status" value="1"/>
</dbReference>
<name>A0A418MWQ2_9ACTN</name>
<dbReference type="SMART" id="SM00346">
    <property type="entry name" value="HTH_ICLR"/>
    <property type="match status" value="1"/>
</dbReference>
<dbReference type="AlphaFoldDB" id="A0A418MWQ2"/>
<keyword evidence="7" id="KW-1185">Reference proteome</keyword>
<keyword evidence="3" id="KW-0804">Transcription</keyword>
<evidence type="ECO:0000256" key="1">
    <source>
        <dbReference type="ARBA" id="ARBA00023015"/>
    </source>
</evidence>
<dbReference type="Proteomes" id="UP000283832">
    <property type="component" value="Unassembled WGS sequence"/>
</dbReference>
<gene>
    <name evidence="6" type="ORF">D2L64_10165</name>
</gene>
<evidence type="ECO:0000256" key="2">
    <source>
        <dbReference type="ARBA" id="ARBA00023125"/>
    </source>
</evidence>
<dbReference type="PANTHER" id="PTHR30136">
    <property type="entry name" value="HELIX-TURN-HELIX TRANSCRIPTIONAL REGULATOR, ICLR FAMILY"/>
    <property type="match status" value="1"/>
</dbReference>
<keyword evidence="1" id="KW-0805">Transcription regulation</keyword>
<dbReference type="InterPro" id="IPR014757">
    <property type="entry name" value="Tscrpt_reg_IclR_C"/>
</dbReference>
<feature type="domain" description="HTH iclR-type" evidence="4">
    <location>
        <begin position="39"/>
        <end position="99"/>
    </location>
</feature>
<dbReference type="Pfam" id="PF09339">
    <property type="entry name" value="HTH_IclR"/>
    <property type="match status" value="1"/>
</dbReference>
<keyword evidence="2" id="KW-0238">DNA-binding</keyword>